<dbReference type="SUPFAM" id="SSF53613">
    <property type="entry name" value="Ribokinase-like"/>
    <property type="match status" value="1"/>
</dbReference>
<dbReference type="PANTHER" id="PTHR12592:SF0">
    <property type="entry name" value="ATP-DEPENDENT (S)-NAD(P)H-HYDRATE DEHYDRATASE"/>
    <property type="match status" value="1"/>
</dbReference>
<comment type="similarity">
    <text evidence="6">Belongs to the NnrD/CARKD family.</text>
</comment>
<comment type="cofactor">
    <cofactor evidence="6">
        <name>Mg(2+)</name>
        <dbReference type="ChEBI" id="CHEBI:18420"/>
    </cofactor>
</comment>
<dbReference type="EMBL" id="QYAC01000005">
    <property type="protein sequence ID" value="MBL3679711.1"/>
    <property type="molecule type" value="Genomic_DNA"/>
</dbReference>
<evidence type="ECO:0000313" key="9">
    <source>
        <dbReference type="Proteomes" id="UP001645859"/>
    </source>
</evidence>
<dbReference type="InterPro" id="IPR029056">
    <property type="entry name" value="Ribokinase-like"/>
</dbReference>
<evidence type="ECO:0000256" key="6">
    <source>
        <dbReference type="HAMAP-Rule" id="MF_01965"/>
    </source>
</evidence>
<dbReference type="InterPro" id="IPR000631">
    <property type="entry name" value="CARKD"/>
</dbReference>
<name>A0ABS1SII1_9MICO</name>
<comment type="function">
    <text evidence="6">Catalyzes the dehydration of the S-form of NAD(P)HX at the expense of ADP, which is converted to AMP. Together with NAD(P)HX epimerase, which catalyzes the epimerization of the S- and R-forms, the enzyme allows the repair of both epimers of NAD(P)HX, a damaged form of NAD(P)H that is a result of enzymatic or heat-dependent hydration.</text>
</comment>
<evidence type="ECO:0000259" key="7">
    <source>
        <dbReference type="PROSITE" id="PS51383"/>
    </source>
</evidence>
<feature type="binding site" evidence="6">
    <location>
        <position position="102"/>
    </location>
    <ligand>
        <name>(6S)-NADPHX</name>
        <dbReference type="ChEBI" id="CHEBI:64076"/>
    </ligand>
</feature>
<comment type="catalytic activity">
    <reaction evidence="6">
        <text>(6S)-NADHX + ADP = AMP + phosphate + NADH + H(+)</text>
        <dbReference type="Rhea" id="RHEA:32223"/>
        <dbReference type="ChEBI" id="CHEBI:15378"/>
        <dbReference type="ChEBI" id="CHEBI:43474"/>
        <dbReference type="ChEBI" id="CHEBI:57945"/>
        <dbReference type="ChEBI" id="CHEBI:64074"/>
        <dbReference type="ChEBI" id="CHEBI:456215"/>
        <dbReference type="ChEBI" id="CHEBI:456216"/>
        <dbReference type="EC" id="4.2.1.136"/>
    </reaction>
</comment>
<dbReference type="PROSITE" id="PS01050">
    <property type="entry name" value="YJEF_C_2"/>
    <property type="match status" value="1"/>
</dbReference>
<keyword evidence="4 6" id="KW-0520">NAD</keyword>
<evidence type="ECO:0000256" key="2">
    <source>
        <dbReference type="ARBA" id="ARBA00022840"/>
    </source>
</evidence>
<keyword evidence="5 6" id="KW-0456">Lyase</keyword>
<dbReference type="Gene3D" id="3.40.1190.20">
    <property type="match status" value="1"/>
</dbReference>
<dbReference type="Pfam" id="PF01256">
    <property type="entry name" value="Carb_kinase"/>
    <property type="match status" value="1"/>
</dbReference>
<keyword evidence="9" id="KW-1185">Reference proteome</keyword>
<comment type="catalytic activity">
    <reaction evidence="6">
        <text>(6S)-NADPHX + ADP = AMP + phosphate + NADPH + H(+)</text>
        <dbReference type="Rhea" id="RHEA:32235"/>
        <dbReference type="ChEBI" id="CHEBI:15378"/>
        <dbReference type="ChEBI" id="CHEBI:43474"/>
        <dbReference type="ChEBI" id="CHEBI:57783"/>
        <dbReference type="ChEBI" id="CHEBI:64076"/>
        <dbReference type="ChEBI" id="CHEBI:456215"/>
        <dbReference type="ChEBI" id="CHEBI:456216"/>
        <dbReference type="EC" id="4.2.1.136"/>
    </reaction>
</comment>
<keyword evidence="2 6" id="KW-0067">ATP-binding</keyword>
<comment type="caution">
    <text evidence="8">The sequence shown here is derived from an EMBL/GenBank/DDBJ whole genome shotgun (WGS) entry which is preliminary data.</text>
</comment>
<keyword evidence="3 6" id="KW-0521">NADP</keyword>
<evidence type="ECO:0000256" key="3">
    <source>
        <dbReference type="ARBA" id="ARBA00022857"/>
    </source>
</evidence>
<dbReference type="PROSITE" id="PS51383">
    <property type="entry name" value="YJEF_C_3"/>
    <property type="match status" value="1"/>
</dbReference>
<dbReference type="HAMAP" id="MF_01965">
    <property type="entry name" value="NADHX_dehydratase"/>
    <property type="match status" value="1"/>
</dbReference>
<feature type="binding site" evidence="6">
    <location>
        <begin position="207"/>
        <end position="211"/>
    </location>
    <ligand>
        <name>AMP</name>
        <dbReference type="ChEBI" id="CHEBI:456215"/>
    </ligand>
</feature>
<feature type="binding site" evidence="6">
    <location>
        <position position="237"/>
    </location>
    <ligand>
        <name>(6S)-NADPHX</name>
        <dbReference type="ChEBI" id="CHEBI:64076"/>
    </ligand>
</feature>
<evidence type="ECO:0000256" key="1">
    <source>
        <dbReference type="ARBA" id="ARBA00022741"/>
    </source>
</evidence>
<feature type="binding site" evidence="6">
    <location>
        <position position="40"/>
    </location>
    <ligand>
        <name>(6S)-NADPHX</name>
        <dbReference type="ChEBI" id="CHEBI:64076"/>
    </ligand>
</feature>
<proteinExistence type="inferred from homology"/>
<evidence type="ECO:0000256" key="5">
    <source>
        <dbReference type="ARBA" id="ARBA00023239"/>
    </source>
</evidence>
<dbReference type="EC" id="4.2.1.136" evidence="6"/>
<dbReference type="CDD" id="cd01171">
    <property type="entry name" value="YXKO-related"/>
    <property type="match status" value="1"/>
</dbReference>
<comment type="subunit">
    <text evidence="6">Homotetramer.</text>
</comment>
<sequence>MTAGRMIDAARWLRRPGADDDKYRRGVLGVRTGAPEYPGAAVLSVTAAWRTGVGLLRYVPPASIAPRELGLPTPAAAVLAVRPETVFGASERPCDAWLIGSGTNPATRTPAETEQLAELLCGTSPVVVDAGALDRVGVPPHRAGAAHTERAPLLLTPHAGEFARLWEAAGLGPVPAEIRAPDAVAVAVRADATARLASTLGATVLLKGSVSVCASPETPPLTAGPASPWLATAGTGDVLAGILGALIASHAAAVREHPALLSELGIAGALLHDRAARIAVGELPERPAGPGPSGEAAPGHPITALDVAEAIPAAFAQLASATGGKRPARGAAATR</sequence>
<dbReference type="Proteomes" id="UP001645859">
    <property type="component" value="Unassembled WGS sequence"/>
</dbReference>
<feature type="binding site" evidence="6">
    <location>
        <position position="236"/>
    </location>
    <ligand>
        <name>AMP</name>
        <dbReference type="ChEBI" id="CHEBI:456215"/>
    </ligand>
</feature>
<evidence type="ECO:0000313" key="8">
    <source>
        <dbReference type="EMBL" id="MBL3679711.1"/>
    </source>
</evidence>
<organism evidence="8 9">
    <name type="scientific">Leucobacter chromiireducens subsp. solipictus</name>
    <dbReference type="NCBI Taxonomy" id="398235"/>
    <lineage>
        <taxon>Bacteria</taxon>
        <taxon>Bacillati</taxon>
        <taxon>Actinomycetota</taxon>
        <taxon>Actinomycetes</taxon>
        <taxon>Micrococcales</taxon>
        <taxon>Microbacteriaceae</taxon>
        <taxon>Leucobacter</taxon>
    </lineage>
</organism>
<evidence type="ECO:0000256" key="4">
    <source>
        <dbReference type="ARBA" id="ARBA00023027"/>
    </source>
</evidence>
<gene>
    <name evidence="6" type="primary">nnrD</name>
    <name evidence="8" type="ORF">D3230_10500</name>
</gene>
<feature type="domain" description="YjeF C-terminal" evidence="7">
    <location>
        <begin position="5"/>
        <end position="318"/>
    </location>
</feature>
<keyword evidence="1 6" id="KW-0547">Nucleotide-binding</keyword>
<dbReference type="InterPro" id="IPR017953">
    <property type="entry name" value="Carbohydrate_kinase_pred_CS"/>
</dbReference>
<feature type="binding site" evidence="6">
    <location>
        <position position="158"/>
    </location>
    <ligand>
        <name>(6S)-NADPHX</name>
        <dbReference type="ChEBI" id="CHEBI:64076"/>
    </ligand>
</feature>
<dbReference type="RefSeq" id="WP_202344988.1">
    <property type="nucleotide sequence ID" value="NZ_BAAAPI010000003.1"/>
</dbReference>
<dbReference type="PANTHER" id="PTHR12592">
    <property type="entry name" value="ATP-DEPENDENT (S)-NAD(P)H-HYDRATE DEHYDRATASE FAMILY MEMBER"/>
    <property type="match status" value="1"/>
</dbReference>
<accession>A0ABS1SII1</accession>
<reference evidence="8 9" key="1">
    <citation type="submission" date="2018-09" db="EMBL/GenBank/DDBJ databases">
        <title>Comparative genomics of Leucobacter spp.</title>
        <authorList>
            <person name="Reis A.C."/>
            <person name="Kolvenbach B.A."/>
            <person name="Corvini P.F.X."/>
            <person name="Nunes O.C."/>
        </authorList>
    </citation>
    <scope>NUCLEOTIDE SEQUENCE [LARGE SCALE GENOMIC DNA]</scope>
    <source>
        <strain evidence="8 9">TAN 31504</strain>
    </source>
</reference>
<protein>
    <recommendedName>
        <fullName evidence="6">ADP-dependent (S)-NAD(P)H-hydrate dehydratase</fullName>
        <ecNumber evidence="6">4.2.1.136</ecNumber>
    </recommendedName>
    <alternativeName>
        <fullName evidence="6">ADP-dependent NAD(P)HX dehydratase</fullName>
    </alternativeName>
</protein>